<keyword evidence="2 11" id="KW-0723">Serine/threonine-protein kinase</keyword>
<reference evidence="11" key="1">
    <citation type="submission" date="2021-05" db="EMBL/GenBank/DDBJ databases">
        <authorList>
            <person name="Pietrasiak N."/>
            <person name="Ward R."/>
            <person name="Stajich J.E."/>
            <person name="Kurbessoian T."/>
        </authorList>
    </citation>
    <scope>NUCLEOTIDE SEQUENCE</scope>
    <source>
        <strain evidence="11">GSE-NOS-MK-12-04C</strain>
    </source>
</reference>
<dbReference type="PANTHER" id="PTHR24363:SF0">
    <property type="entry name" value="SERINE_THREONINE KINASE LIKE DOMAIN CONTAINING 1"/>
    <property type="match status" value="1"/>
</dbReference>
<keyword evidence="3" id="KW-0808">Transferase</keyword>
<sequence length="475" mass="54621">MLAQISPGTLINSRYRIDKLLGQGGFGRTYLAFDIQRFGEPCVLKEFVPANTKAEILRKSQELFEREAKVLYKIDHPQIPKFLAWFTEKDRLFIVQEYIDGKNYWQILHDRLSEKRQPFSEAEVRRWLIDMVPILEYIHERNIIHRDISLENIMLANNQYKPMLIDFGVVKEKFTQILAADPLNTQYSSRGSVVGKMGYSPPEQLRLGYCYPSSDIYALGVCVVVLLTGRMPHLLIDDSFKWQWRSYVNISASLARILDKMLAEVPTERYQSAGLILMDLNPSQKTLQVNISPEQNQAAITNQDLEENQPTTFPDQAPVSLNTEFLQYCQKELTSLVGPFASYLMKHTLEKSPGIAVEEFLEKVTAAIPNQKLAQEFREHIKLPSELNSKTLQSYNNSQANIGNFPAISNPEFLERCRRELTSFVGPFASVIIKDALDQQPNLTPTQLIETLVAEIPNQKRAEEFKERIQKQQRM</sequence>
<accession>A0A951QVK6</accession>
<dbReference type="CDD" id="cd14014">
    <property type="entry name" value="STKc_PknB_like"/>
    <property type="match status" value="1"/>
</dbReference>
<dbReference type="InterPro" id="IPR011009">
    <property type="entry name" value="Kinase-like_dom_sf"/>
</dbReference>
<dbReference type="PROSITE" id="PS50011">
    <property type="entry name" value="PROTEIN_KINASE_DOM"/>
    <property type="match status" value="1"/>
</dbReference>
<feature type="domain" description="Protein kinase" evidence="10">
    <location>
        <begin position="15"/>
        <end position="287"/>
    </location>
</feature>
<evidence type="ECO:0000313" key="11">
    <source>
        <dbReference type="EMBL" id="MBW4671395.1"/>
    </source>
</evidence>
<keyword evidence="4 9" id="KW-0547">Nucleotide-binding</keyword>
<dbReference type="Pfam" id="PF00069">
    <property type="entry name" value="Pkinase"/>
    <property type="match status" value="1"/>
</dbReference>
<keyword evidence="6 9" id="KW-0067">ATP-binding</keyword>
<evidence type="ECO:0000256" key="7">
    <source>
        <dbReference type="ARBA" id="ARBA00047899"/>
    </source>
</evidence>
<dbReference type="Proteomes" id="UP000729701">
    <property type="component" value="Unassembled WGS sequence"/>
</dbReference>
<comment type="caution">
    <text evidence="11">The sequence shown here is derived from an EMBL/GenBank/DDBJ whole genome shotgun (WGS) entry which is preliminary data.</text>
</comment>
<dbReference type="PANTHER" id="PTHR24363">
    <property type="entry name" value="SERINE/THREONINE PROTEIN KINASE"/>
    <property type="match status" value="1"/>
</dbReference>
<dbReference type="Pfam" id="PF26309">
    <property type="entry name" value="DUF8082"/>
    <property type="match status" value="2"/>
</dbReference>
<evidence type="ECO:0000256" key="9">
    <source>
        <dbReference type="PROSITE-ProRule" id="PRU10141"/>
    </source>
</evidence>
<dbReference type="GO" id="GO:0005524">
    <property type="term" value="F:ATP binding"/>
    <property type="evidence" value="ECO:0007669"/>
    <property type="project" value="UniProtKB-UniRule"/>
</dbReference>
<dbReference type="InterPro" id="IPR017441">
    <property type="entry name" value="Protein_kinase_ATP_BS"/>
</dbReference>
<evidence type="ECO:0000256" key="2">
    <source>
        <dbReference type="ARBA" id="ARBA00022527"/>
    </source>
</evidence>
<gene>
    <name evidence="11" type="ORF">KME60_29230</name>
</gene>
<dbReference type="Gene3D" id="3.30.200.20">
    <property type="entry name" value="Phosphorylase Kinase, domain 1"/>
    <property type="match status" value="1"/>
</dbReference>
<evidence type="ECO:0000259" key="10">
    <source>
        <dbReference type="PROSITE" id="PS50011"/>
    </source>
</evidence>
<dbReference type="SUPFAM" id="SSF56112">
    <property type="entry name" value="Protein kinase-like (PK-like)"/>
    <property type="match status" value="1"/>
</dbReference>
<evidence type="ECO:0000256" key="5">
    <source>
        <dbReference type="ARBA" id="ARBA00022777"/>
    </source>
</evidence>
<dbReference type="GO" id="GO:0004674">
    <property type="term" value="F:protein serine/threonine kinase activity"/>
    <property type="evidence" value="ECO:0007669"/>
    <property type="project" value="UniProtKB-KW"/>
</dbReference>
<evidence type="ECO:0000256" key="3">
    <source>
        <dbReference type="ARBA" id="ARBA00022679"/>
    </source>
</evidence>
<organism evidence="11 12">
    <name type="scientific">Cyanomargarita calcarea GSE-NOS-MK-12-04C</name>
    <dbReference type="NCBI Taxonomy" id="2839659"/>
    <lineage>
        <taxon>Bacteria</taxon>
        <taxon>Bacillati</taxon>
        <taxon>Cyanobacteriota</taxon>
        <taxon>Cyanophyceae</taxon>
        <taxon>Nostocales</taxon>
        <taxon>Cyanomargaritaceae</taxon>
        <taxon>Cyanomargarita</taxon>
    </lineage>
</organism>
<reference evidence="11" key="2">
    <citation type="journal article" date="2022" name="Microbiol. Resour. Announc.">
        <title>Metagenome Sequencing to Explore Phylogenomics of Terrestrial Cyanobacteria.</title>
        <authorList>
            <person name="Ward R.D."/>
            <person name="Stajich J.E."/>
            <person name="Johansen J.R."/>
            <person name="Huntemann M."/>
            <person name="Clum A."/>
            <person name="Foster B."/>
            <person name="Foster B."/>
            <person name="Roux S."/>
            <person name="Palaniappan K."/>
            <person name="Varghese N."/>
            <person name="Mukherjee S."/>
            <person name="Reddy T.B.K."/>
            <person name="Daum C."/>
            <person name="Copeland A."/>
            <person name="Chen I.A."/>
            <person name="Ivanova N.N."/>
            <person name="Kyrpides N.C."/>
            <person name="Shapiro N."/>
            <person name="Eloe-Fadrosh E.A."/>
            <person name="Pietrasiak N."/>
        </authorList>
    </citation>
    <scope>NUCLEOTIDE SEQUENCE</scope>
    <source>
        <strain evidence="11">GSE-NOS-MK-12-04C</strain>
    </source>
</reference>
<dbReference type="PROSITE" id="PS00107">
    <property type="entry name" value="PROTEIN_KINASE_ATP"/>
    <property type="match status" value="1"/>
</dbReference>
<dbReference type="Gene3D" id="1.10.510.10">
    <property type="entry name" value="Transferase(Phosphotransferase) domain 1"/>
    <property type="match status" value="1"/>
</dbReference>
<dbReference type="InterPro" id="IPR000719">
    <property type="entry name" value="Prot_kinase_dom"/>
</dbReference>
<protein>
    <recommendedName>
        <fullName evidence="1">non-specific serine/threonine protein kinase</fullName>
        <ecNumber evidence="1">2.7.11.1</ecNumber>
    </recommendedName>
</protein>
<dbReference type="PROSITE" id="PS00109">
    <property type="entry name" value="PROTEIN_KINASE_TYR"/>
    <property type="match status" value="1"/>
</dbReference>
<proteinExistence type="predicted"/>
<dbReference type="InterPro" id="IPR058395">
    <property type="entry name" value="DUF8082"/>
</dbReference>
<keyword evidence="5 11" id="KW-0418">Kinase</keyword>
<dbReference type="AlphaFoldDB" id="A0A951QVK6"/>
<comment type="catalytic activity">
    <reaction evidence="7">
        <text>L-threonyl-[protein] + ATP = O-phospho-L-threonyl-[protein] + ADP + H(+)</text>
        <dbReference type="Rhea" id="RHEA:46608"/>
        <dbReference type="Rhea" id="RHEA-COMP:11060"/>
        <dbReference type="Rhea" id="RHEA-COMP:11605"/>
        <dbReference type="ChEBI" id="CHEBI:15378"/>
        <dbReference type="ChEBI" id="CHEBI:30013"/>
        <dbReference type="ChEBI" id="CHEBI:30616"/>
        <dbReference type="ChEBI" id="CHEBI:61977"/>
        <dbReference type="ChEBI" id="CHEBI:456216"/>
        <dbReference type="EC" id="2.7.11.1"/>
    </reaction>
</comment>
<comment type="catalytic activity">
    <reaction evidence="8">
        <text>L-seryl-[protein] + ATP = O-phospho-L-seryl-[protein] + ADP + H(+)</text>
        <dbReference type="Rhea" id="RHEA:17989"/>
        <dbReference type="Rhea" id="RHEA-COMP:9863"/>
        <dbReference type="Rhea" id="RHEA-COMP:11604"/>
        <dbReference type="ChEBI" id="CHEBI:15378"/>
        <dbReference type="ChEBI" id="CHEBI:29999"/>
        <dbReference type="ChEBI" id="CHEBI:30616"/>
        <dbReference type="ChEBI" id="CHEBI:83421"/>
        <dbReference type="ChEBI" id="CHEBI:456216"/>
        <dbReference type="EC" id="2.7.11.1"/>
    </reaction>
</comment>
<evidence type="ECO:0000256" key="6">
    <source>
        <dbReference type="ARBA" id="ARBA00022840"/>
    </source>
</evidence>
<feature type="binding site" evidence="9">
    <location>
        <position position="45"/>
    </location>
    <ligand>
        <name>ATP</name>
        <dbReference type="ChEBI" id="CHEBI:30616"/>
    </ligand>
</feature>
<evidence type="ECO:0000256" key="4">
    <source>
        <dbReference type="ARBA" id="ARBA00022741"/>
    </source>
</evidence>
<evidence type="ECO:0000313" key="12">
    <source>
        <dbReference type="Proteomes" id="UP000729701"/>
    </source>
</evidence>
<dbReference type="InterPro" id="IPR008266">
    <property type="entry name" value="Tyr_kinase_AS"/>
</dbReference>
<evidence type="ECO:0000256" key="8">
    <source>
        <dbReference type="ARBA" id="ARBA00048679"/>
    </source>
</evidence>
<dbReference type="EMBL" id="JAHHGZ010000044">
    <property type="protein sequence ID" value="MBW4671395.1"/>
    <property type="molecule type" value="Genomic_DNA"/>
</dbReference>
<name>A0A951QVK6_9CYAN</name>
<dbReference type="EC" id="2.7.11.1" evidence="1"/>
<evidence type="ECO:0000256" key="1">
    <source>
        <dbReference type="ARBA" id="ARBA00012513"/>
    </source>
</evidence>